<dbReference type="InterPro" id="IPR000719">
    <property type="entry name" value="Prot_kinase_dom"/>
</dbReference>
<proteinExistence type="predicted"/>
<dbReference type="OrthoDB" id="4368010at2"/>
<accession>A0A3D9ZFA0</accession>
<feature type="domain" description="Protein kinase" evidence="1">
    <location>
        <begin position="62"/>
        <end position="320"/>
    </location>
</feature>
<comment type="caution">
    <text evidence="2">The sequence shown here is derived from an EMBL/GenBank/DDBJ whole genome shotgun (WGS) entry which is preliminary data.</text>
</comment>
<dbReference type="EMBL" id="QUMQ01000001">
    <property type="protein sequence ID" value="REF96096.1"/>
    <property type="molecule type" value="Genomic_DNA"/>
</dbReference>
<dbReference type="AlphaFoldDB" id="A0A3D9ZFA0"/>
<name>A0A3D9ZFA0_9ACTN</name>
<dbReference type="SUPFAM" id="SSF56112">
    <property type="entry name" value="Protein kinase-like (PK-like)"/>
    <property type="match status" value="1"/>
</dbReference>
<dbReference type="PROSITE" id="PS50011">
    <property type="entry name" value="PROTEIN_KINASE_DOM"/>
    <property type="match status" value="1"/>
</dbReference>
<gene>
    <name evidence="2" type="ORF">DFJ67_2064</name>
</gene>
<protein>
    <recommendedName>
        <fullName evidence="1">Protein kinase domain-containing protein</fullName>
    </recommendedName>
</protein>
<evidence type="ECO:0000313" key="3">
    <source>
        <dbReference type="Proteomes" id="UP000256913"/>
    </source>
</evidence>
<evidence type="ECO:0000313" key="2">
    <source>
        <dbReference type="EMBL" id="REF96096.1"/>
    </source>
</evidence>
<organism evidence="2 3">
    <name type="scientific">Asanoa ferruginea</name>
    <dbReference type="NCBI Taxonomy" id="53367"/>
    <lineage>
        <taxon>Bacteria</taxon>
        <taxon>Bacillati</taxon>
        <taxon>Actinomycetota</taxon>
        <taxon>Actinomycetes</taxon>
        <taxon>Micromonosporales</taxon>
        <taxon>Micromonosporaceae</taxon>
        <taxon>Asanoa</taxon>
    </lineage>
</organism>
<dbReference type="GO" id="GO:0005524">
    <property type="term" value="F:ATP binding"/>
    <property type="evidence" value="ECO:0007669"/>
    <property type="project" value="InterPro"/>
</dbReference>
<dbReference type="InterPro" id="IPR011009">
    <property type="entry name" value="Kinase-like_dom_sf"/>
</dbReference>
<dbReference type="Gene3D" id="1.10.510.10">
    <property type="entry name" value="Transferase(Phosphotransferase) domain 1"/>
    <property type="match status" value="1"/>
</dbReference>
<dbReference type="GO" id="GO:0004672">
    <property type="term" value="F:protein kinase activity"/>
    <property type="evidence" value="ECO:0007669"/>
    <property type="project" value="InterPro"/>
</dbReference>
<reference evidence="2 3" key="1">
    <citation type="submission" date="2018-08" db="EMBL/GenBank/DDBJ databases">
        <title>Sequencing the genomes of 1000 actinobacteria strains.</title>
        <authorList>
            <person name="Klenk H.-P."/>
        </authorList>
    </citation>
    <scope>NUCLEOTIDE SEQUENCE [LARGE SCALE GENOMIC DNA]</scope>
    <source>
        <strain evidence="2 3">DSM 44099</strain>
    </source>
</reference>
<dbReference type="Proteomes" id="UP000256913">
    <property type="component" value="Unassembled WGS sequence"/>
</dbReference>
<evidence type="ECO:0000259" key="1">
    <source>
        <dbReference type="PROSITE" id="PS50011"/>
    </source>
</evidence>
<keyword evidence="3" id="KW-1185">Reference proteome</keyword>
<dbReference type="RefSeq" id="WP_116067673.1">
    <property type="nucleotide sequence ID" value="NZ_BONB01000013.1"/>
</dbReference>
<sequence length="320" mass="35336">MTTLDEAIRLVNQAGDAELFGSDDPHRGYLRLAAVLHPDRVAPAAKAVATDAFITLTNRWRARGTVAFGRYRVGAVAHSGDLANLYALGRGMFLKQPRRPVNNDLMDREAHALSRIAAAGDPRYLPYVPRLVETFRHRDPGTGEERRVNVLGSVPQLRSVADLIRMRPDGLDPRDAAWIWRRLLVALGLAHRAGVVHGAVLPEHILVETADHGVVLVDWCYAVVDRLDHVPAVVPGYADWYPPEVHKRQPPGPETDIAMAARSMTALMGGYAPAALLAFAKGCALASPRHRPDDAWRLLAELDDLLERLYGARKFRPLHL</sequence>